<evidence type="ECO:0000313" key="1">
    <source>
        <dbReference type="EMBL" id="KAL2609171.1"/>
    </source>
</evidence>
<comment type="caution">
    <text evidence="1">The sequence shown here is derived from an EMBL/GenBank/DDBJ whole genome shotgun (WGS) entry which is preliminary data.</text>
</comment>
<dbReference type="Proteomes" id="UP001605036">
    <property type="component" value="Unassembled WGS sequence"/>
</dbReference>
<evidence type="ECO:0000313" key="2">
    <source>
        <dbReference type="Proteomes" id="UP001605036"/>
    </source>
</evidence>
<sequence>MATTSAVVLHIAIAAITIKRRQIYQAPQPYPTTGETQPFLAASSLPVCSSLAAFFTVVSEFSQINDTQIILTFRPTSSILYGIPMLVATLRENETRREKRRTKAGGTREIEELKSERERALHSLLVTFVFYYYSVFPYRKEELER</sequence>
<reference evidence="1 2" key="1">
    <citation type="submission" date="2024-09" db="EMBL/GenBank/DDBJ databases">
        <title>Chromosome-scale assembly of Riccia fluitans.</title>
        <authorList>
            <person name="Paukszto L."/>
            <person name="Sawicki J."/>
            <person name="Karawczyk K."/>
            <person name="Piernik-Szablinska J."/>
            <person name="Szczecinska M."/>
            <person name="Mazdziarz M."/>
        </authorList>
    </citation>
    <scope>NUCLEOTIDE SEQUENCE [LARGE SCALE GENOMIC DNA]</scope>
    <source>
        <strain evidence="1">Rf_01</strain>
        <tissue evidence="1">Aerial parts of the thallus</tissue>
    </source>
</reference>
<accession>A0ABD1XJS2</accession>
<keyword evidence="2" id="KW-1185">Reference proteome</keyword>
<organism evidence="1 2">
    <name type="scientific">Riccia fluitans</name>
    <dbReference type="NCBI Taxonomy" id="41844"/>
    <lineage>
        <taxon>Eukaryota</taxon>
        <taxon>Viridiplantae</taxon>
        <taxon>Streptophyta</taxon>
        <taxon>Embryophyta</taxon>
        <taxon>Marchantiophyta</taxon>
        <taxon>Marchantiopsida</taxon>
        <taxon>Marchantiidae</taxon>
        <taxon>Marchantiales</taxon>
        <taxon>Ricciaceae</taxon>
        <taxon>Riccia</taxon>
    </lineage>
</organism>
<proteinExistence type="predicted"/>
<dbReference type="EMBL" id="JBHFFA010000008">
    <property type="protein sequence ID" value="KAL2609171.1"/>
    <property type="molecule type" value="Genomic_DNA"/>
</dbReference>
<name>A0ABD1XJS2_9MARC</name>
<dbReference type="AlphaFoldDB" id="A0ABD1XJS2"/>
<gene>
    <name evidence="1" type="ORF">R1flu_027744</name>
</gene>
<protein>
    <submittedName>
        <fullName evidence="1">Uncharacterized protein</fullName>
    </submittedName>
</protein>